<keyword evidence="3" id="KW-1185">Reference proteome</keyword>
<dbReference type="EMBL" id="FOFO01000021">
    <property type="protein sequence ID" value="SEQ24482.1"/>
    <property type="molecule type" value="Genomic_DNA"/>
</dbReference>
<sequence length="350" mass="38078">MFRWVVLIWGMLVLLVVMPSAGWIVWTEHNPDQERDIRVMVQEHLEQWFPEAMSLPPGQVGFIPRGGASADGIPDVVLIHGLDEPGGIWDDLLPVLTAAGVTAWEFRYPNDQAVDHSADLLATHWADLDGTAPVVLIGHSMGGLVIRDFVSRWRHPVAATPQVAGPAVAGVILVGTPNQGSEWARLRAWLEVREWLADIPQGQFSLWAGLRDGTGAAKIDLRPDSAFLETLNQRPWPSVMPVQVIGGQIAEPTPAMQRSLDMLSEELGIEDLGERVEAWWSTTGESLGDGVVPVASLAFKGASEPVIVTASHRGLLVRQPFSDQHPPAISLIVHQLQVWGTGGMAPLEIP</sequence>
<proteinExistence type="predicted"/>
<reference evidence="2 3" key="1">
    <citation type="submission" date="2016-10" db="EMBL/GenBank/DDBJ databases">
        <authorList>
            <person name="de Groot N.N."/>
        </authorList>
    </citation>
    <scope>NUCLEOTIDE SEQUENCE [LARGE SCALE GENOMIC DNA]</scope>
    <source>
        <strain evidence="2 3">B7-7</strain>
    </source>
</reference>
<evidence type="ECO:0000313" key="3">
    <source>
        <dbReference type="Proteomes" id="UP000199496"/>
    </source>
</evidence>
<dbReference type="AlphaFoldDB" id="A0A1H9EFX5"/>
<evidence type="ECO:0000313" key="2">
    <source>
        <dbReference type="EMBL" id="SEQ24482.1"/>
    </source>
</evidence>
<dbReference type="Gene3D" id="3.40.50.1820">
    <property type="entry name" value="alpha/beta hydrolase"/>
    <property type="match status" value="1"/>
</dbReference>
<dbReference type="InterPro" id="IPR000073">
    <property type="entry name" value="AB_hydrolase_1"/>
</dbReference>
<dbReference type="InterPro" id="IPR029058">
    <property type="entry name" value="AB_hydrolase_fold"/>
</dbReference>
<dbReference type="SUPFAM" id="SSF53474">
    <property type="entry name" value="alpha/beta-Hydrolases"/>
    <property type="match status" value="1"/>
</dbReference>
<name>A0A1H9EFX5_9GAMM</name>
<dbReference type="STRING" id="867345.SAMN05421693_12152"/>
<dbReference type="OrthoDB" id="869379at2"/>
<evidence type="ECO:0000259" key="1">
    <source>
        <dbReference type="Pfam" id="PF12697"/>
    </source>
</evidence>
<dbReference type="RefSeq" id="WP_090207966.1">
    <property type="nucleotide sequence ID" value="NZ_FOFO01000021.1"/>
</dbReference>
<protein>
    <recommendedName>
        <fullName evidence="1">AB hydrolase-1 domain-containing protein</fullName>
    </recommendedName>
</protein>
<dbReference type="Pfam" id="PF12697">
    <property type="entry name" value="Abhydrolase_6"/>
    <property type="match status" value="1"/>
</dbReference>
<gene>
    <name evidence="2" type="ORF">SAMN05421693_12152</name>
</gene>
<accession>A0A1H9EFX5</accession>
<dbReference type="PANTHER" id="PTHR37946:SF1">
    <property type="entry name" value="SLL1969 PROTEIN"/>
    <property type="match status" value="1"/>
</dbReference>
<dbReference type="PANTHER" id="PTHR37946">
    <property type="entry name" value="SLL1969 PROTEIN"/>
    <property type="match status" value="1"/>
</dbReference>
<dbReference type="Proteomes" id="UP000199496">
    <property type="component" value="Unassembled WGS sequence"/>
</dbReference>
<organism evidence="2 3">
    <name type="scientific">Ectothiorhodospira magna</name>
    <dbReference type="NCBI Taxonomy" id="867345"/>
    <lineage>
        <taxon>Bacteria</taxon>
        <taxon>Pseudomonadati</taxon>
        <taxon>Pseudomonadota</taxon>
        <taxon>Gammaproteobacteria</taxon>
        <taxon>Chromatiales</taxon>
        <taxon>Ectothiorhodospiraceae</taxon>
        <taxon>Ectothiorhodospira</taxon>
    </lineage>
</organism>
<feature type="domain" description="AB hydrolase-1" evidence="1">
    <location>
        <begin position="76"/>
        <end position="261"/>
    </location>
</feature>